<feature type="region of interest" description="Disordered" evidence="1">
    <location>
        <begin position="484"/>
        <end position="596"/>
    </location>
</feature>
<dbReference type="OrthoDB" id="2245455at2759"/>
<evidence type="ECO:0000259" key="2">
    <source>
        <dbReference type="SMART" id="SM00745"/>
    </source>
</evidence>
<feature type="region of interest" description="Disordered" evidence="1">
    <location>
        <begin position="266"/>
        <end position="314"/>
    </location>
</feature>
<protein>
    <recommendedName>
        <fullName evidence="2">MIT domain-containing protein</fullName>
    </recommendedName>
</protein>
<feature type="domain" description="MIT" evidence="2">
    <location>
        <begin position="313"/>
        <end position="390"/>
    </location>
</feature>
<dbReference type="Pfam" id="PF04212">
    <property type="entry name" value="MIT"/>
    <property type="match status" value="1"/>
</dbReference>
<organism evidence="3 4">
    <name type="scientific">Pseudocercospora fuligena</name>
    <dbReference type="NCBI Taxonomy" id="685502"/>
    <lineage>
        <taxon>Eukaryota</taxon>
        <taxon>Fungi</taxon>
        <taxon>Dikarya</taxon>
        <taxon>Ascomycota</taxon>
        <taxon>Pezizomycotina</taxon>
        <taxon>Dothideomycetes</taxon>
        <taxon>Dothideomycetidae</taxon>
        <taxon>Mycosphaerellales</taxon>
        <taxon>Mycosphaerellaceae</taxon>
        <taxon>Pseudocercospora</taxon>
    </lineage>
</organism>
<feature type="compositionally biased region" description="Polar residues" evidence="1">
    <location>
        <begin position="214"/>
        <end position="224"/>
    </location>
</feature>
<sequence length="1285" mass="139307">MQASTAVSSSQPGPFDVANSSTVFDQHQLQAHRQSHLSTAESVVTVKRPGSLSRAHAQPDTDIGIAIGRGSMSNNDHNFHKRRRSSAIESSTAGPDLLPSASEAIGLAGGNRYSHSTHSTNSSVASISANSRRNRSSSGAVLTSLGGQTYTSPRQKPLNALDASPRSSPQRRNVTTSYSPISSPERRRQQARADHLTALPPLHTTPALTDPNDTESPSTSQTLETPLGPSYVHGDYFDDGYGMAKTKRVVMVRNPSAPVTVTQTSRAEAINSHNVRENGATSRLEMEQRPRTTAPEGNGHRRPRNRERTERDKKTMLSKALQKANTAVLLDNAQNYEGALEAYGDACDLLTQVMERTSGEDDKRKLDAIRVTYSNRMDELNMLVQERPPTADERPLPARPMSGDSLSLRAAPVSPLNGAVQEQGGGVHLNTPRGNADAPRLSYSGNDRDSFFARTMEAVETSFTSEANDSQAPAVAGAEPELATTSIHLPPPLPEDSRYVPRPLSPRRPSIAAAESPKLKPETQTSWNESPERPTGEPRTASRQRAASDESKDTTSWLDPIDESGSSCSESVHSRSSLQGTRRKHLRRLSGESDPDFDAAFDAAVEAAYDEGFEPDLDARRKRQTAQKHVPKDSIQVPASEIEEILPGEFQSGMMTTEEDEEEERILDELANDYGGAFNFDLKSKSAIPRQSDSSAYTRSTWQSSQVSNRDTAATSLSTVAEDALSGRSSKPVALRESTALPPPTGPPPSAPPPSAPPRSSLPQPPNAGSRRGSNVRSRRLSGMNSKQLKIETAREHDVRKRASTFHHTTSPFLEDDETNAQESDVTKLGAPLEPTMSETQHEHILQSPPSLELHAALDENLDDFDASTTINHRPSYEETPGDLPPGTRPTLFRKNKSSVSLRDHAEHQVLLASPDVDSGMSNATPMSSTFMSFAARRHQNPLASQRAQLSSLGSAAVESYKLGGGYHLFDTALTAAEAPLSPRSPSSPLPAGLESCPESFLLRPFWLMRALSSTIVHPRGGFLTTNLFVSRQVWETSGVKLKLVDDKIANCDLLTAALGRLAGVDTFDADAVMEELQSFEEVMERVQQGLIKKLGNDVGVHGIAGMFKDASSVATATGTSSSDASGIADKAAKSNSGKSYLTSWRKLRNKSSGTPLSGGAQVPSTKPNGEKEMHTMQSVPMTSFVPVERRGNKREARNLSFEGPNKEYMGSLARLFDGVQILDQIARQVEDPGLKHSSPTHVGLELSIRHAAEFFGFYVCRFVLADLGLLMDKFLKRGTEWVLA</sequence>
<feature type="region of interest" description="Disordered" evidence="1">
    <location>
        <begin position="65"/>
        <end position="230"/>
    </location>
</feature>
<feature type="compositionally biased region" description="Basic and acidic residues" evidence="1">
    <location>
        <begin position="184"/>
        <end position="195"/>
    </location>
</feature>
<comment type="caution">
    <text evidence="3">The sequence shown here is derived from an EMBL/GenBank/DDBJ whole genome shotgun (WGS) entry which is preliminary data.</text>
</comment>
<dbReference type="Proteomes" id="UP000660729">
    <property type="component" value="Unassembled WGS sequence"/>
</dbReference>
<feature type="compositionally biased region" description="Polar residues" evidence="1">
    <location>
        <begin position="165"/>
        <end position="182"/>
    </location>
</feature>
<evidence type="ECO:0000313" key="3">
    <source>
        <dbReference type="EMBL" id="KAF7195068.1"/>
    </source>
</evidence>
<dbReference type="Gene3D" id="1.20.58.80">
    <property type="entry name" value="Phosphotransferase system, lactose/cellobiose-type IIA subunit"/>
    <property type="match status" value="1"/>
</dbReference>
<dbReference type="EMBL" id="JABCIY010000043">
    <property type="protein sequence ID" value="KAF7195068.1"/>
    <property type="molecule type" value="Genomic_DNA"/>
</dbReference>
<feature type="compositionally biased region" description="Pro residues" evidence="1">
    <location>
        <begin position="741"/>
        <end position="757"/>
    </location>
</feature>
<feature type="region of interest" description="Disordered" evidence="1">
    <location>
        <begin position="1150"/>
        <end position="1174"/>
    </location>
</feature>
<dbReference type="InterPro" id="IPR007330">
    <property type="entry name" value="MIT_dom"/>
</dbReference>
<feature type="compositionally biased region" description="Low complexity" evidence="1">
    <location>
        <begin position="564"/>
        <end position="577"/>
    </location>
</feature>
<feature type="region of interest" description="Disordered" evidence="1">
    <location>
        <begin position="611"/>
        <end position="662"/>
    </location>
</feature>
<feature type="region of interest" description="Disordered" evidence="1">
    <location>
        <begin position="421"/>
        <end position="444"/>
    </location>
</feature>
<dbReference type="SMART" id="SM00745">
    <property type="entry name" value="MIT"/>
    <property type="match status" value="1"/>
</dbReference>
<dbReference type="SUPFAM" id="SSF116846">
    <property type="entry name" value="MIT domain"/>
    <property type="match status" value="1"/>
</dbReference>
<name>A0A8H6RQI0_9PEZI</name>
<dbReference type="InterPro" id="IPR036181">
    <property type="entry name" value="MIT_dom_sf"/>
</dbReference>
<feature type="compositionally biased region" description="Low complexity" evidence="1">
    <location>
        <begin position="111"/>
        <end position="131"/>
    </location>
</feature>
<feature type="region of interest" description="Disordered" evidence="1">
    <location>
        <begin position="688"/>
        <end position="822"/>
    </location>
</feature>
<feature type="compositionally biased region" description="Polar residues" evidence="1">
    <location>
        <begin position="689"/>
        <end position="719"/>
    </location>
</feature>
<feature type="region of interest" description="Disordered" evidence="1">
    <location>
        <begin position="867"/>
        <end position="892"/>
    </location>
</feature>
<reference evidence="3" key="1">
    <citation type="submission" date="2020-04" db="EMBL/GenBank/DDBJ databases">
        <title>Draft genome resource of the tomato pathogen Pseudocercospora fuligena.</title>
        <authorList>
            <person name="Zaccaron A."/>
        </authorList>
    </citation>
    <scope>NUCLEOTIDE SEQUENCE</scope>
    <source>
        <strain evidence="3">PF001</strain>
    </source>
</reference>
<feature type="compositionally biased region" description="Basic and acidic residues" evidence="1">
    <location>
        <begin position="789"/>
        <end position="801"/>
    </location>
</feature>
<proteinExistence type="predicted"/>
<evidence type="ECO:0000256" key="1">
    <source>
        <dbReference type="SAM" id="MobiDB-lite"/>
    </source>
</evidence>
<dbReference type="PANTHER" id="PTHR37327:SF1">
    <property type="entry name" value="MICROTUBULE INTERACTING AND TRANSPORT DOMAIN-CONTAINING PROTEIN"/>
    <property type="match status" value="1"/>
</dbReference>
<gene>
    <name evidence="3" type="ORF">HII31_03536</name>
</gene>
<accession>A0A8H6RQI0</accession>
<keyword evidence="4" id="KW-1185">Reference proteome</keyword>
<evidence type="ECO:0000313" key="4">
    <source>
        <dbReference type="Proteomes" id="UP000660729"/>
    </source>
</evidence>
<feature type="compositionally biased region" description="Polar residues" evidence="1">
    <location>
        <begin position="139"/>
        <end position="154"/>
    </location>
</feature>
<dbReference type="PANTHER" id="PTHR37327">
    <property type="entry name" value="CHROMOSOME 1, WHOLE GENOME SHOTGUN SEQUENCE"/>
    <property type="match status" value="1"/>
</dbReference>